<organism evidence="2 3">
    <name type="scientific">Portunus trituberculatus</name>
    <name type="common">Swimming crab</name>
    <name type="synonym">Neptunus trituberculatus</name>
    <dbReference type="NCBI Taxonomy" id="210409"/>
    <lineage>
        <taxon>Eukaryota</taxon>
        <taxon>Metazoa</taxon>
        <taxon>Ecdysozoa</taxon>
        <taxon>Arthropoda</taxon>
        <taxon>Crustacea</taxon>
        <taxon>Multicrustacea</taxon>
        <taxon>Malacostraca</taxon>
        <taxon>Eumalacostraca</taxon>
        <taxon>Eucarida</taxon>
        <taxon>Decapoda</taxon>
        <taxon>Pleocyemata</taxon>
        <taxon>Brachyura</taxon>
        <taxon>Eubrachyura</taxon>
        <taxon>Portunoidea</taxon>
        <taxon>Portunidae</taxon>
        <taxon>Portuninae</taxon>
        <taxon>Portunus</taxon>
    </lineage>
</organism>
<proteinExistence type="predicted"/>
<protein>
    <submittedName>
        <fullName evidence="2">Uncharacterized protein</fullName>
    </submittedName>
</protein>
<evidence type="ECO:0000313" key="2">
    <source>
        <dbReference type="EMBL" id="MPC62876.1"/>
    </source>
</evidence>
<feature type="compositionally biased region" description="Polar residues" evidence="1">
    <location>
        <begin position="55"/>
        <end position="82"/>
    </location>
</feature>
<name>A0A5B7GZ33_PORTR</name>
<keyword evidence="3" id="KW-1185">Reference proteome</keyword>
<dbReference type="EMBL" id="VSRR010020151">
    <property type="protein sequence ID" value="MPC62876.1"/>
    <property type="molecule type" value="Genomic_DNA"/>
</dbReference>
<dbReference type="AlphaFoldDB" id="A0A5B7GZ33"/>
<feature type="compositionally biased region" description="Polar residues" evidence="1">
    <location>
        <begin position="17"/>
        <end position="42"/>
    </location>
</feature>
<feature type="region of interest" description="Disordered" evidence="1">
    <location>
        <begin position="1"/>
        <end position="91"/>
    </location>
</feature>
<dbReference type="Proteomes" id="UP000324222">
    <property type="component" value="Unassembled WGS sequence"/>
</dbReference>
<evidence type="ECO:0000256" key="1">
    <source>
        <dbReference type="SAM" id="MobiDB-lite"/>
    </source>
</evidence>
<evidence type="ECO:0000313" key="3">
    <source>
        <dbReference type="Proteomes" id="UP000324222"/>
    </source>
</evidence>
<comment type="caution">
    <text evidence="2">The sequence shown here is derived from an EMBL/GenBank/DDBJ whole genome shotgun (WGS) entry which is preliminary data.</text>
</comment>
<accession>A0A5B7GZ33</accession>
<gene>
    <name evidence="2" type="ORF">E2C01_056966</name>
</gene>
<sequence>MALVTHQGFLASVYTPDGSSGNTLSLSQGGTRRQVNSSSTPECQRALGFAPVTPHRSSVNRDATFSHSRSNTAPQTDRSATRTPRRHHKRQ</sequence>
<reference evidence="2 3" key="1">
    <citation type="submission" date="2019-05" db="EMBL/GenBank/DDBJ databases">
        <title>Another draft genome of Portunus trituberculatus and its Hox gene families provides insights of decapod evolution.</title>
        <authorList>
            <person name="Jeong J.-H."/>
            <person name="Song I."/>
            <person name="Kim S."/>
            <person name="Choi T."/>
            <person name="Kim D."/>
            <person name="Ryu S."/>
            <person name="Kim W."/>
        </authorList>
    </citation>
    <scope>NUCLEOTIDE SEQUENCE [LARGE SCALE GENOMIC DNA]</scope>
    <source>
        <tissue evidence="2">Muscle</tissue>
    </source>
</reference>